<feature type="domain" description="HMA" evidence="2">
    <location>
        <begin position="2"/>
        <end position="67"/>
    </location>
</feature>
<dbReference type="KEGG" id="hjo:AY555_08900"/>
<dbReference type="PROSITE" id="PS50846">
    <property type="entry name" value="HMA_2"/>
    <property type="match status" value="1"/>
</dbReference>
<dbReference type="InterPro" id="IPR017969">
    <property type="entry name" value="Heavy-metal-associated_CS"/>
</dbReference>
<dbReference type="Proteomes" id="UP000076066">
    <property type="component" value="Chromosome"/>
</dbReference>
<sequence>MAELTIKISGMTCSGCARTVEKAVMGIPGVTSARVDLSRQEVTLEAQETLQLSTVQKAVEQAGFDIRAD</sequence>
<evidence type="ECO:0000259" key="2">
    <source>
        <dbReference type="PROSITE" id="PS50846"/>
    </source>
</evidence>
<evidence type="ECO:0000256" key="1">
    <source>
        <dbReference type="ARBA" id="ARBA00022723"/>
    </source>
</evidence>
<dbReference type="SUPFAM" id="SSF55008">
    <property type="entry name" value="HMA, heavy metal-associated domain"/>
    <property type="match status" value="1"/>
</dbReference>
<keyword evidence="4" id="KW-1185">Reference proteome</keyword>
<reference evidence="3 4" key="1">
    <citation type="submission" date="2016-02" db="EMBL/GenBank/DDBJ databases">
        <title>Complete Genome of H5569, the type strain of the newly described species Haematospirillium jordaniae.</title>
        <authorList>
            <person name="Nicholson A.C."/>
            <person name="Humrighouse B.W."/>
            <person name="Loparov V."/>
            <person name="McQuiston J.R."/>
        </authorList>
    </citation>
    <scope>NUCLEOTIDE SEQUENCE [LARGE SCALE GENOMIC DNA]</scope>
    <source>
        <strain evidence="3 4">H5569</strain>
    </source>
</reference>
<dbReference type="GeneID" id="53317271"/>
<dbReference type="Pfam" id="PF00403">
    <property type="entry name" value="HMA"/>
    <property type="match status" value="1"/>
</dbReference>
<dbReference type="FunFam" id="3.30.70.100:FF:000001">
    <property type="entry name" value="ATPase copper transporting beta"/>
    <property type="match status" value="1"/>
</dbReference>
<dbReference type="InterPro" id="IPR036163">
    <property type="entry name" value="HMA_dom_sf"/>
</dbReference>
<evidence type="ECO:0000313" key="3">
    <source>
        <dbReference type="EMBL" id="AMW35273.1"/>
    </source>
</evidence>
<dbReference type="STRING" id="1549855.AY555_08900"/>
<accession>A0A143DG54</accession>
<dbReference type="PROSITE" id="PS01047">
    <property type="entry name" value="HMA_1"/>
    <property type="match status" value="1"/>
</dbReference>
<gene>
    <name evidence="3" type="ORF">AY555_08900</name>
</gene>
<organism evidence="3 4">
    <name type="scientific">Haematospirillum jordaniae</name>
    <dbReference type="NCBI Taxonomy" id="1549855"/>
    <lineage>
        <taxon>Bacteria</taxon>
        <taxon>Pseudomonadati</taxon>
        <taxon>Pseudomonadota</taxon>
        <taxon>Alphaproteobacteria</taxon>
        <taxon>Rhodospirillales</taxon>
        <taxon>Novispirillaceae</taxon>
        <taxon>Haematospirillum</taxon>
    </lineage>
</organism>
<protein>
    <recommendedName>
        <fullName evidence="2">HMA domain-containing protein</fullName>
    </recommendedName>
</protein>
<dbReference type="OrthoDB" id="9801832at2"/>
<dbReference type="Gene3D" id="3.30.70.100">
    <property type="match status" value="1"/>
</dbReference>
<dbReference type="RefSeq" id="WP_066135768.1">
    <property type="nucleotide sequence ID" value="NZ_CP014525.1"/>
</dbReference>
<dbReference type="GO" id="GO:0046872">
    <property type="term" value="F:metal ion binding"/>
    <property type="evidence" value="ECO:0007669"/>
    <property type="project" value="UniProtKB-KW"/>
</dbReference>
<name>A0A143DG54_9PROT</name>
<proteinExistence type="predicted"/>
<dbReference type="InterPro" id="IPR006121">
    <property type="entry name" value="HMA_dom"/>
</dbReference>
<evidence type="ECO:0000313" key="4">
    <source>
        <dbReference type="Proteomes" id="UP000076066"/>
    </source>
</evidence>
<keyword evidence="1" id="KW-0479">Metal-binding</keyword>
<dbReference type="AlphaFoldDB" id="A0A143DG54"/>
<dbReference type="CDD" id="cd00371">
    <property type="entry name" value="HMA"/>
    <property type="match status" value="1"/>
</dbReference>
<dbReference type="EMBL" id="CP014525">
    <property type="protein sequence ID" value="AMW35273.1"/>
    <property type="molecule type" value="Genomic_DNA"/>
</dbReference>